<evidence type="ECO:0000313" key="5">
    <source>
        <dbReference type="EMBL" id="CCA17664.1"/>
    </source>
</evidence>
<dbReference type="GO" id="GO:0030688">
    <property type="term" value="C:preribosome, small subunit precursor"/>
    <property type="evidence" value="ECO:0007669"/>
    <property type="project" value="InterPro"/>
</dbReference>
<dbReference type="InterPro" id="IPR028160">
    <property type="entry name" value="Slx9-like"/>
</dbReference>
<keyword evidence="3" id="KW-0539">Nucleus</keyword>
<protein>
    <submittedName>
        <fullName evidence="5">Uncharacterized protein AlNc14C38G3318</fullName>
    </submittedName>
</protein>
<proteinExistence type="inferred from homology"/>
<sequence>MERKERQKTAYRMAKSVVATFGEQADWTIESTFEANESSENVGLTRGQRKRQKRNAAFLKKMGLVTRLTKANEAKEKKKRKDGVFGDLKELETSLLLENTSSVCDDTNKKRSKSQSAAQRRKMAAVEVRQLLAVKAHPAFVEDPFSAIKTHLQNTVLASLPQELKTRATL</sequence>
<dbReference type="EMBL" id="FR824083">
    <property type="protein sequence ID" value="CCA17664.1"/>
    <property type="molecule type" value="Genomic_DNA"/>
</dbReference>
<feature type="region of interest" description="Disordered" evidence="4">
    <location>
        <begin position="102"/>
        <end position="121"/>
    </location>
</feature>
<reference evidence="5" key="2">
    <citation type="submission" date="2011-02" db="EMBL/GenBank/DDBJ databases">
        <authorList>
            <person name="MacLean D."/>
        </authorList>
    </citation>
    <scope>NUCLEOTIDE SEQUENCE</scope>
</reference>
<dbReference type="GO" id="GO:0000462">
    <property type="term" value="P:maturation of SSU-rRNA from tricistronic rRNA transcript (SSU-rRNA, 5.8S rRNA, LSU-rRNA)"/>
    <property type="evidence" value="ECO:0007669"/>
    <property type="project" value="InterPro"/>
</dbReference>
<reference evidence="5" key="1">
    <citation type="journal article" date="2011" name="PLoS Biol.">
        <title>Gene gain and loss during evolution of obligate parasitism in the white rust pathogen of Arabidopsis thaliana.</title>
        <authorList>
            <person name="Kemen E."/>
            <person name="Gardiner A."/>
            <person name="Schultz-Larsen T."/>
            <person name="Kemen A.C."/>
            <person name="Balmuth A.L."/>
            <person name="Robert-Seilaniantz A."/>
            <person name="Bailey K."/>
            <person name="Holub E."/>
            <person name="Studholme D.J."/>
            <person name="Maclean D."/>
            <person name="Jones J.D."/>
        </authorList>
    </citation>
    <scope>NUCLEOTIDE SEQUENCE</scope>
</reference>
<dbReference type="GO" id="GO:0005730">
    <property type="term" value="C:nucleolus"/>
    <property type="evidence" value="ECO:0007669"/>
    <property type="project" value="UniProtKB-SubCell"/>
</dbReference>
<evidence type="ECO:0000256" key="1">
    <source>
        <dbReference type="ARBA" id="ARBA00004604"/>
    </source>
</evidence>
<dbReference type="PANTHER" id="PTHR31109">
    <property type="entry name" value="PROTEIN FAM207A"/>
    <property type="match status" value="1"/>
</dbReference>
<organism evidence="5">
    <name type="scientific">Albugo laibachii Nc14</name>
    <dbReference type="NCBI Taxonomy" id="890382"/>
    <lineage>
        <taxon>Eukaryota</taxon>
        <taxon>Sar</taxon>
        <taxon>Stramenopiles</taxon>
        <taxon>Oomycota</taxon>
        <taxon>Peronosporomycetes</taxon>
        <taxon>Albuginales</taxon>
        <taxon>Albuginaceae</taxon>
        <taxon>Albugo</taxon>
    </lineage>
</organism>
<comment type="subcellular location">
    <subcellularLocation>
        <location evidence="1">Nucleus</location>
        <location evidence="1">Nucleolus</location>
    </subcellularLocation>
</comment>
<comment type="similarity">
    <text evidence="2">Belongs to the SLX9 family.</text>
</comment>
<dbReference type="AlphaFoldDB" id="F0W952"/>
<dbReference type="HOGENOM" id="CLU_117026_0_0_1"/>
<accession>F0W952</accession>
<evidence type="ECO:0000256" key="2">
    <source>
        <dbReference type="ARBA" id="ARBA00011022"/>
    </source>
</evidence>
<evidence type="ECO:0000256" key="4">
    <source>
        <dbReference type="SAM" id="MobiDB-lite"/>
    </source>
</evidence>
<gene>
    <name evidence="5" type="primary">AlNc14C38G3318</name>
    <name evidence="5" type="ORF">ALNC14_038070</name>
</gene>
<name>F0W952_9STRA</name>
<dbReference type="Pfam" id="PF15341">
    <property type="entry name" value="SLX9"/>
    <property type="match status" value="1"/>
</dbReference>
<dbReference type="GO" id="GO:0030686">
    <property type="term" value="C:90S preribosome"/>
    <property type="evidence" value="ECO:0007669"/>
    <property type="project" value="InterPro"/>
</dbReference>
<dbReference type="PANTHER" id="PTHR31109:SF2">
    <property type="entry name" value="RIBOSOME BIOGENESIS PROTEIN SLX9 HOMOLOG"/>
    <property type="match status" value="1"/>
</dbReference>
<evidence type="ECO:0000256" key="3">
    <source>
        <dbReference type="ARBA" id="ARBA00023242"/>
    </source>
</evidence>